<dbReference type="PANTHER" id="PTHR43762:SF1">
    <property type="entry name" value="D-ARABINONO-1,4-LACTONE OXIDASE"/>
    <property type="match status" value="1"/>
</dbReference>
<keyword evidence="2" id="KW-1185">Reference proteome</keyword>
<evidence type="ECO:0008006" key="3">
    <source>
        <dbReference type="Google" id="ProtNLM"/>
    </source>
</evidence>
<dbReference type="Gene3D" id="3.30.465.10">
    <property type="match status" value="1"/>
</dbReference>
<sequence>MNRSAQFSSFVLGVKLVTPSGEIMEISETQNAEYLPTIRSHNGMLGVICEVTLRIFKSQPLQVRFQTAEISSFLENFGEELQALRKSDQVFGMIFPSSGELLFQRRKFVDSATPKLESRHDIAKKNIPSLFKDLFLPVVKNIAALQLPDVVAALLNKVLIDLPLRWIHHCRYTIDPCDRGIIYDNDDANSSFDCPS</sequence>
<dbReference type="RefSeq" id="XP_026601608.1">
    <property type="nucleotide sequence ID" value="XM_026749576.1"/>
</dbReference>
<dbReference type="STRING" id="1810919.A0A3D8REN4"/>
<dbReference type="PANTHER" id="PTHR43762">
    <property type="entry name" value="L-GULONOLACTONE OXIDASE"/>
    <property type="match status" value="1"/>
</dbReference>
<gene>
    <name evidence="1" type="ORF">DSM5745_07560</name>
</gene>
<dbReference type="SUPFAM" id="SSF56176">
    <property type="entry name" value="FAD-binding/transporter-associated domain-like"/>
    <property type="match status" value="1"/>
</dbReference>
<evidence type="ECO:0000313" key="1">
    <source>
        <dbReference type="EMBL" id="RDW72388.1"/>
    </source>
</evidence>
<dbReference type="AlphaFoldDB" id="A0A3D8REN4"/>
<accession>A0A3D8REN4</accession>
<dbReference type="InterPro" id="IPR010031">
    <property type="entry name" value="FAD_lactone_oxidase-like"/>
</dbReference>
<dbReference type="GO" id="GO:0050660">
    <property type="term" value="F:flavin adenine dinucleotide binding"/>
    <property type="evidence" value="ECO:0007669"/>
    <property type="project" value="InterPro"/>
</dbReference>
<dbReference type="InterPro" id="IPR036318">
    <property type="entry name" value="FAD-bd_PCMH-like_sf"/>
</dbReference>
<protein>
    <recommendedName>
        <fullName evidence="3">FAD-binding PCMH-type domain-containing protein</fullName>
    </recommendedName>
</protein>
<dbReference type="GO" id="GO:0016899">
    <property type="term" value="F:oxidoreductase activity, acting on the CH-OH group of donors, oxygen as acceptor"/>
    <property type="evidence" value="ECO:0007669"/>
    <property type="project" value="InterPro"/>
</dbReference>
<dbReference type="Proteomes" id="UP000256690">
    <property type="component" value="Unassembled WGS sequence"/>
</dbReference>
<proteinExistence type="predicted"/>
<evidence type="ECO:0000313" key="2">
    <source>
        <dbReference type="Proteomes" id="UP000256690"/>
    </source>
</evidence>
<comment type="caution">
    <text evidence="1">The sequence shown here is derived from an EMBL/GenBank/DDBJ whole genome shotgun (WGS) entry which is preliminary data.</text>
</comment>
<dbReference type="GeneID" id="38117930"/>
<dbReference type="OrthoDB" id="4500163at2759"/>
<organism evidence="1 2">
    <name type="scientific">Aspergillus mulundensis</name>
    <dbReference type="NCBI Taxonomy" id="1810919"/>
    <lineage>
        <taxon>Eukaryota</taxon>
        <taxon>Fungi</taxon>
        <taxon>Dikarya</taxon>
        <taxon>Ascomycota</taxon>
        <taxon>Pezizomycotina</taxon>
        <taxon>Eurotiomycetes</taxon>
        <taxon>Eurotiomycetidae</taxon>
        <taxon>Eurotiales</taxon>
        <taxon>Aspergillaceae</taxon>
        <taxon>Aspergillus</taxon>
        <taxon>Aspergillus subgen. Nidulantes</taxon>
    </lineage>
</organism>
<reference evidence="1 2" key="1">
    <citation type="journal article" date="2018" name="IMA Fungus">
        <title>IMA Genome-F 9: Draft genome sequence of Annulohypoxylon stygium, Aspergillus mulundensis, Berkeleyomyces basicola (syn. Thielaviopsis basicola), Ceratocystis smalleyi, two Cercospora beticola strains, Coleophoma cylindrospora, Fusarium fracticaudum, Phialophora cf. hyalina, and Morchella septimelata.</title>
        <authorList>
            <person name="Wingfield B.D."/>
            <person name="Bills G.F."/>
            <person name="Dong Y."/>
            <person name="Huang W."/>
            <person name="Nel W.J."/>
            <person name="Swalarsk-Parry B.S."/>
            <person name="Vaghefi N."/>
            <person name="Wilken P.M."/>
            <person name="An Z."/>
            <person name="de Beer Z.W."/>
            <person name="De Vos L."/>
            <person name="Chen L."/>
            <person name="Duong T.A."/>
            <person name="Gao Y."/>
            <person name="Hammerbacher A."/>
            <person name="Kikkert J.R."/>
            <person name="Li Y."/>
            <person name="Li H."/>
            <person name="Li K."/>
            <person name="Li Q."/>
            <person name="Liu X."/>
            <person name="Ma X."/>
            <person name="Naidoo K."/>
            <person name="Pethybridge S.J."/>
            <person name="Sun J."/>
            <person name="Steenkamp E.T."/>
            <person name="van der Nest M.A."/>
            <person name="van Wyk S."/>
            <person name="Wingfield M.J."/>
            <person name="Xiong C."/>
            <person name="Yue Q."/>
            <person name="Zhang X."/>
        </authorList>
    </citation>
    <scope>NUCLEOTIDE SEQUENCE [LARGE SCALE GENOMIC DNA]</scope>
    <source>
        <strain evidence="1 2">DSM 5745</strain>
    </source>
</reference>
<dbReference type="InterPro" id="IPR016169">
    <property type="entry name" value="FAD-bd_PCMH_sub2"/>
</dbReference>
<dbReference type="EMBL" id="PVWQ01000009">
    <property type="protein sequence ID" value="RDW72388.1"/>
    <property type="molecule type" value="Genomic_DNA"/>
</dbReference>
<name>A0A3D8REN4_9EURO</name>